<evidence type="ECO:0000313" key="2">
    <source>
        <dbReference type="Proteomes" id="UP000095009"/>
    </source>
</evidence>
<protein>
    <submittedName>
        <fullName evidence="1">Uncharacterized protein</fullName>
    </submittedName>
</protein>
<name>A0A1E3PP06_9ASCO</name>
<gene>
    <name evidence="1" type="ORF">NADFUDRAFT_45346</name>
</gene>
<dbReference type="SUPFAM" id="SSF51735">
    <property type="entry name" value="NAD(P)-binding Rossmann-fold domains"/>
    <property type="match status" value="1"/>
</dbReference>
<reference evidence="1 2" key="1">
    <citation type="journal article" date="2016" name="Proc. Natl. Acad. Sci. U.S.A.">
        <title>Comparative genomics of biotechnologically important yeasts.</title>
        <authorList>
            <person name="Riley R."/>
            <person name="Haridas S."/>
            <person name="Wolfe K.H."/>
            <person name="Lopes M.R."/>
            <person name="Hittinger C.T."/>
            <person name="Goeker M."/>
            <person name="Salamov A.A."/>
            <person name="Wisecaver J.H."/>
            <person name="Long T.M."/>
            <person name="Calvey C.H."/>
            <person name="Aerts A.L."/>
            <person name="Barry K.W."/>
            <person name="Choi C."/>
            <person name="Clum A."/>
            <person name="Coughlan A.Y."/>
            <person name="Deshpande S."/>
            <person name="Douglass A.P."/>
            <person name="Hanson S.J."/>
            <person name="Klenk H.-P."/>
            <person name="LaButti K.M."/>
            <person name="Lapidus A."/>
            <person name="Lindquist E.A."/>
            <person name="Lipzen A.M."/>
            <person name="Meier-Kolthoff J.P."/>
            <person name="Ohm R.A."/>
            <person name="Otillar R.P."/>
            <person name="Pangilinan J.L."/>
            <person name="Peng Y."/>
            <person name="Rokas A."/>
            <person name="Rosa C.A."/>
            <person name="Scheuner C."/>
            <person name="Sibirny A.A."/>
            <person name="Slot J.C."/>
            <person name="Stielow J.B."/>
            <person name="Sun H."/>
            <person name="Kurtzman C.P."/>
            <person name="Blackwell M."/>
            <person name="Grigoriev I.V."/>
            <person name="Jeffries T.W."/>
        </authorList>
    </citation>
    <scope>NUCLEOTIDE SEQUENCE [LARGE SCALE GENOMIC DNA]</scope>
    <source>
        <strain evidence="1 2">DSM 6958</strain>
    </source>
</reference>
<accession>A0A1E3PP06</accession>
<dbReference type="STRING" id="857566.A0A1E3PP06"/>
<organism evidence="1 2">
    <name type="scientific">Nadsonia fulvescens var. elongata DSM 6958</name>
    <dbReference type="NCBI Taxonomy" id="857566"/>
    <lineage>
        <taxon>Eukaryota</taxon>
        <taxon>Fungi</taxon>
        <taxon>Dikarya</taxon>
        <taxon>Ascomycota</taxon>
        <taxon>Saccharomycotina</taxon>
        <taxon>Dipodascomycetes</taxon>
        <taxon>Dipodascales</taxon>
        <taxon>Dipodascales incertae sedis</taxon>
        <taxon>Nadsonia</taxon>
    </lineage>
</organism>
<dbReference type="AlphaFoldDB" id="A0A1E3PP06"/>
<dbReference type="OrthoDB" id="1933717at2759"/>
<dbReference type="EMBL" id="KV454407">
    <property type="protein sequence ID" value="ODQ67151.1"/>
    <property type="molecule type" value="Genomic_DNA"/>
</dbReference>
<proteinExistence type="predicted"/>
<sequence>MPGLAAVTAANCAIEGYCESLAFEVAPYNIKVTVVEVPPEVGLFTNAVIFASEGQIYKNTVTEKVRNTIESSDIFPSQAFRDAIDGILAIAAIDNPPGKLIAGLEAMNQVKEKLSIISEEMDDFLCSSYAADLDTSNS</sequence>
<dbReference type="InterPro" id="IPR036291">
    <property type="entry name" value="NAD(P)-bd_dom_sf"/>
</dbReference>
<evidence type="ECO:0000313" key="1">
    <source>
        <dbReference type="EMBL" id="ODQ67151.1"/>
    </source>
</evidence>
<dbReference type="Proteomes" id="UP000095009">
    <property type="component" value="Unassembled WGS sequence"/>
</dbReference>
<dbReference type="Gene3D" id="3.40.50.720">
    <property type="entry name" value="NAD(P)-binding Rossmann-like Domain"/>
    <property type="match status" value="1"/>
</dbReference>
<keyword evidence="2" id="KW-1185">Reference proteome</keyword>